<evidence type="ECO:0000313" key="2">
    <source>
        <dbReference type="RefSeq" id="XP_031767360.1"/>
    </source>
</evidence>
<name>A0A6J3C6C7_GALME</name>
<dbReference type="CTD" id="37220"/>
<sequence>MANADFRKDVPMPVRPRSVYTAHSYNQEESNLSAFQDYSKFLEGGLGQAELVGAAGWQPPWRAPLQRKAPFYPGDDIYHADTWRELEVTDVVGGAGYNASVTPHGTVCLRLRDRVKVDMTIDGAVRVTNAKNNIILALSRSGAAAALIHPNGRVYHYGSRVEIQARHQQGNNKYAKMWYKGVSFTAEQCALVYLVDAAGTRTTTDTFLDMSQDFTLNVFYKIHRCSHKYQLRTSPSNGSASITSPFLHCTASLGQTQHLFVRRGERRMHFDGNSFIVRNAGHSAGFDDKNQLKVY</sequence>
<dbReference type="RefSeq" id="XP_031767360.1">
    <property type="nucleotide sequence ID" value="XM_031911500.2"/>
</dbReference>
<accession>A0A6J3C6C7</accession>
<dbReference type="AlphaFoldDB" id="A0A6J3C6C7"/>
<dbReference type="OrthoDB" id="6287170at2759"/>
<protein>
    <submittedName>
        <fullName evidence="2">Uncharacterized protein LOC113521258 isoform X2</fullName>
    </submittedName>
</protein>
<gene>
    <name evidence="2" type="primary">LOC113521258</name>
</gene>
<organism evidence="1 2">
    <name type="scientific">Galleria mellonella</name>
    <name type="common">Greater wax moth</name>
    <dbReference type="NCBI Taxonomy" id="7137"/>
    <lineage>
        <taxon>Eukaryota</taxon>
        <taxon>Metazoa</taxon>
        <taxon>Ecdysozoa</taxon>
        <taxon>Arthropoda</taxon>
        <taxon>Hexapoda</taxon>
        <taxon>Insecta</taxon>
        <taxon>Pterygota</taxon>
        <taxon>Neoptera</taxon>
        <taxon>Endopterygota</taxon>
        <taxon>Lepidoptera</taxon>
        <taxon>Glossata</taxon>
        <taxon>Ditrysia</taxon>
        <taxon>Pyraloidea</taxon>
        <taxon>Pyralidae</taxon>
        <taxon>Galleriinae</taxon>
        <taxon>Galleria</taxon>
    </lineage>
</organism>
<dbReference type="GeneID" id="113521258"/>
<keyword evidence="1" id="KW-1185">Reference proteome</keyword>
<evidence type="ECO:0000313" key="1">
    <source>
        <dbReference type="Proteomes" id="UP001652740"/>
    </source>
</evidence>
<dbReference type="PANTHER" id="PTHR39075">
    <property type="entry name" value="FI19908P1"/>
    <property type="match status" value="1"/>
</dbReference>
<dbReference type="PANTHER" id="PTHR39075:SF1">
    <property type="entry name" value="FI19908P1"/>
    <property type="match status" value="1"/>
</dbReference>
<reference evidence="2" key="1">
    <citation type="submission" date="2025-08" db="UniProtKB">
        <authorList>
            <consortium name="RefSeq"/>
        </authorList>
    </citation>
    <scope>IDENTIFICATION</scope>
    <source>
        <tissue evidence="2">Whole larvae</tissue>
    </source>
</reference>
<dbReference type="GO" id="GO:0005615">
    <property type="term" value="C:extracellular space"/>
    <property type="evidence" value="ECO:0007669"/>
    <property type="project" value="TreeGrafter"/>
</dbReference>
<proteinExistence type="predicted"/>
<dbReference type="Proteomes" id="UP001652740">
    <property type="component" value="Unplaced"/>
</dbReference>